<comment type="caution">
    <text evidence="8">The sequence shown here is derived from an EMBL/GenBank/DDBJ whole genome shotgun (WGS) entry which is preliminary data.</text>
</comment>
<dbReference type="InterPro" id="IPR005762">
    <property type="entry name" value="MurD"/>
</dbReference>
<dbReference type="EMBL" id="BARS01024711">
    <property type="protein sequence ID" value="GAG11063.1"/>
    <property type="molecule type" value="Genomic_DNA"/>
</dbReference>
<evidence type="ECO:0000256" key="6">
    <source>
        <dbReference type="ARBA" id="ARBA00022840"/>
    </source>
</evidence>
<keyword evidence="4" id="KW-0436">Ligase</keyword>
<feature type="domain" description="Mur ligase central" evidence="7">
    <location>
        <begin position="25"/>
        <end position="168"/>
    </location>
</feature>
<dbReference type="Pfam" id="PF08245">
    <property type="entry name" value="Mur_ligase_M"/>
    <property type="match status" value="1"/>
</dbReference>
<dbReference type="Gene3D" id="3.40.1190.10">
    <property type="entry name" value="Mur-like, catalytic domain"/>
    <property type="match status" value="1"/>
</dbReference>
<dbReference type="SUPFAM" id="SSF53244">
    <property type="entry name" value="MurD-like peptide ligases, peptide-binding domain"/>
    <property type="match status" value="1"/>
</dbReference>
<evidence type="ECO:0000256" key="2">
    <source>
        <dbReference type="ARBA" id="ARBA00004752"/>
    </source>
</evidence>
<dbReference type="GO" id="GO:0005737">
    <property type="term" value="C:cytoplasm"/>
    <property type="evidence" value="ECO:0007669"/>
    <property type="project" value="UniProtKB-SubCell"/>
</dbReference>
<keyword evidence="3" id="KW-0963">Cytoplasm</keyword>
<accession>X0VF36</accession>
<dbReference type="InterPro" id="IPR036565">
    <property type="entry name" value="Mur-like_cat_sf"/>
</dbReference>
<dbReference type="SUPFAM" id="SSF53623">
    <property type="entry name" value="MurD-like peptide ligases, catalytic domain"/>
    <property type="match status" value="1"/>
</dbReference>
<dbReference type="GO" id="GO:0051301">
    <property type="term" value="P:cell division"/>
    <property type="evidence" value="ECO:0007669"/>
    <property type="project" value="InterPro"/>
</dbReference>
<feature type="non-terminal residue" evidence="8">
    <location>
        <position position="268"/>
    </location>
</feature>
<name>X0VF36_9ZZZZ</name>
<comment type="subcellular location">
    <subcellularLocation>
        <location evidence="1">Cytoplasm</location>
    </subcellularLocation>
</comment>
<dbReference type="InterPro" id="IPR013221">
    <property type="entry name" value="Mur_ligase_cen"/>
</dbReference>
<evidence type="ECO:0000256" key="1">
    <source>
        <dbReference type="ARBA" id="ARBA00004496"/>
    </source>
</evidence>
<dbReference type="GO" id="GO:0008360">
    <property type="term" value="P:regulation of cell shape"/>
    <property type="evidence" value="ECO:0007669"/>
    <property type="project" value="InterPro"/>
</dbReference>
<keyword evidence="5" id="KW-0547">Nucleotide-binding</keyword>
<gene>
    <name evidence="8" type="ORF">S01H1_39189</name>
</gene>
<evidence type="ECO:0000313" key="8">
    <source>
        <dbReference type="EMBL" id="GAG11063.1"/>
    </source>
</evidence>
<dbReference type="PANTHER" id="PTHR43692:SF1">
    <property type="entry name" value="UDP-N-ACETYLMURAMOYLALANINE--D-GLUTAMATE LIGASE"/>
    <property type="match status" value="1"/>
</dbReference>
<evidence type="ECO:0000256" key="5">
    <source>
        <dbReference type="ARBA" id="ARBA00022741"/>
    </source>
</evidence>
<comment type="pathway">
    <text evidence="2">Cell wall biogenesis; peptidoglycan biosynthesis.</text>
</comment>
<evidence type="ECO:0000259" key="7">
    <source>
        <dbReference type="Pfam" id="PF08245"/>
    </source>
</evidence>
<feature type="non-terminal residue" evidence="8">
    <location>
        <position position="1"/>
    </location>
</feature>
<sequence length="268" mass="29607">ALVGEMFRCDGRPHFVGGNIGVGLLSHLATLTPDTWVVLEVSHTQLQLLPERSPNVACLLNITPNHLDRFSWDEYRRLKADILRHQKSDDYAVLAYDDSETRALAERAPGEVLYFSLASDVPGDGAFLRDGWVVFRQGSQEKRLFPVESLRLPGRHNWANAVAASAVASVCGLSPEAIARAAAEFQGLPHRLEFVHQIGDVAYYNDTIATTPERTLAALRSFSQPLLLLLGGREKHLPLEELADEACRRCRAVICFGESGPLLEQAIQ</sequence>
<protein>
    <recommendedName>
        <fullName evidence="7">Mur ligase central domain-containing protein</fullName>
    </recommendedName>
</protein>
<organism evidence="8">
    <name type="scientific">marine sediment metagenome</name>
    <dbReference type="NCBI Taxonomy" id="412755"/>
    <lineage>
        <taxon>unclassified sequences</taxon>
        <taxon>metagenomes</taxon>
        <taxon>ecological metagenomes</taxon>
    </lineage>
</organism>
<dbReference type="PANTHER" id="PTHR43692">
    <property type="entry name" value="UDP-N-ACETYLMURAMOYLALANINE--D-GLUTAMATE LIGASE"/>
    <property type="match status" value="1"/>
</dbReference>
<dbReference type="GO" id="GO:0008764">
    <property type="term" value="F:UDP-N-acetylmuramoylalanine-D-glutamate ligase activity"/>
    <property type="evidence" value="ECO:0007669"/>
    <property type="project" value="InterPro"/>
</dbReference>
<evidence type="ECO:0000256" key="4">
    <source>
        <dbReference type="ARBA" id="ARBA00022598"/>
    </source>
</evidence>
<keyword evidence="6" id="KW-0067">ATP-binding</keyword>
<dbReference type="AlphaFoldDB" id="X0VF36"/>
<reference evidence="8" key="1">
    <citation type="journal article" date="2014" name="Front. Microbiol.">
        <title>High frequency of phylogenetically diverse reductive dehalogenase-homologous genes in deep subseafloor sedimentary metagenomes.</title>
        <authorList>
            <person name="Kawai M."/>
            <person name="Futagami T."/>
            <person name="Toyoda A."/>
            <person name="Takaki Y."/>
            <person name="Nishi S."/>
            <person name="Hori S."/>
            <person name="Arai W."/>
            <person name="Tsubouchi T."/>
            <person name="Morono Y."/>
            <person name="Uchiyama I."/>
            <person name="Ito T."/>
            <person name="Fujiyama A."/>
            <person name="Inagaki F."/>
            <person name="Takami H."/>
        </authorList>
    </citation>
    <scope>NUCLEOTIDE SEQUENCE</scope>
    <source>
        <strain evidence="8">Expedition CK06-06</strain>
    </source>
</reference>
<dbReference type="Gene3D" id="3.90.190.20">
    <property type="entry name" value="Mur ligase, C-terminal domain"/>
    <property type="match status" value="1"/>
</dbReference>
<dbReference type="InterPro" id="IPR036615">
    <property type="entry name" value="Mur_ligase_C_dom_sf"/>
</dbReference>
<evidence type="ECO:0000256" key="3">
    <source>
        <dbReference type="ARBA" id="ARBA00022490"/>
    </source>
</evidence>
<proteinExistence type="predicted"/>
<dbReference type="GO" id="GO:0005524">
    <property type="term" value="F:ATP binding"/>
    <property type="evidence" value="ECO:0007669"/>
    <property type="project" value="UniProtKB-KW"/>
</dbReference>